<evidence type="ECO:0000313" key="1">
    <source>
        <dbReference type="EMBL" id="NIJ12807.1"/>
    </source>
</evidence>
<dbReference type="Proteomes" id="UP000545493">
    <property type="component" value="Unassembled WGS sequence"/>
</dbReference>
<protein>
    <submittedName>
        <fullName evidence="1">2-polyprenyl-3-methyl-5-hydroxy-6-metoxy-1, 4-benzoquinol methylase</fullName>
    </submittedName>
</protein>
<dbReference type="AlphaFoldDB" id="A0A7X5ZRG3"/>
<dbReference type="EMBL" id="JAAOYM010000001">
    <property type="protein sequence ID" value="NIJ12807.1"/>
    <property type="molecule type" value="Genomic_DNA"/>
</dbReference>
<dbReference type="Pfam" id="PF13489">
    <property type="entry name" value="Methyltransf_23"/>
    <property type="match status" value="1"/>
</dbReference>
<organism evidence="1 2">
    <name type="scientific">Saccharomonospora amisosensis</name>
    <dbReference type="NCBI Taxonomy" id="1128677"/>
    <lineage>
        <taxon>Bacteria</taxon>
        <taxon>Bacillati</taxon>
        <taxon>Actinomycetota</taxon>
        <taxon>Actinomycetes</taxon>
        <taxon>Pseudonocardiales</taxon>
        <taxon>Pseudonocardiaceae</taxon>
        <taxon>Saccharomonospora</taxon>
    </lineage>
</organism>
<proteinExistence type="predicted"/>
<keyword evidence="1" id="KW-0808">Transferase</keyword>
<comment type="caution">
    <text evidence="1">The sequence shown here is derived from an EMBL/GenBank/DDBJ whole genome shotgun (WGS) entry which is preliminary data.</text>
</comment>
<keyword evidence="2" id="KW-1185">Reference proteome</keyword>
<sequence>MRTESSAGHTSAAVRTVLEAELRAARDRGAEQPRVVDVGGGSGSWAVPLASQGCLVTVVEPNLDALATLERRAAEVGVVDRITVVADDCDALGEHVRPASADLVLAHGLLEVVDDPAAVAAALAQVTAPGGAVSVLVANRHGAVLHRALTGRLDEARRLLAEPDGVLTHDSETLLRRMDTDGLRGLLAGAGLEVVLIQGDGVVSDIVPVGTAAETSTQLGSVEHELAEFEAEAAAVPPLRDIAGRLHALARRPA</sequence>
<keyword evidence="1" id="KW-0489">Methyltransferase</keyword>
<dbReference type="PANTHER" id="PTHR43861">
    <property type="entry name" value="TRANS-ACONITATE 2-METHYLTRANSFERASE-RELATED"/>
    <property type="match status" value="1"/>
</dbReference>
<reference evidence="1 2" key="1">
    <citation type="submission" date="2020-03" db="EMBL/GenBank/DDBJ databases">
        <title>Sequencing the genomes of 1000 actinobacteria strains.</title>
        <authorList>
            <person name="Klenk H.-P."/>
        </authorList>
    </citation>
    <scope>NUCLEOTIDE SEQUENCE [LARGE SCALE GENOMIC DNA]</scope>
    <source>
        <strain evidence="1 2">DSM 45685</strain>
    </source>
</reference>
<dbReference type="RefSeq" id="WP_167172087.1">
    <property type="nucleotide sequence ID" value="NZ_JAAOYM010000001.1"/>
</dbReference>
<dbReference type="GO" id="GO:0032259">
    <property type="term" value="P:methylation"/>
    <property type="evidence" value="ECO:0007669"/>
    <property type="project" value="UniProtKB-KW"/>
</dbReference>
<gene>
    <name evidence="1" type="ORF">FHU38_003151</name>
</gene>
<dbReference type="GO" id="GO:0008168">
    <property type="term" value="F:methyltransferase activity"/>
    <property type="evidence" value="ECO:0007669"/>
    <property type="project" value="UniProtKB-KW"/>
</dbReference>
<dbReference type="CDD" id="cd02440">
    <property type="entry name" value="AdoMet_MTases"/>
    <property type="match status" value="1"/>
</dbReference>
<name>A0A7X5ZRG3_9PSEU</name>
<dbReference type="SUPFAM" id="SSF53335">
    <property type="entry name" value="S-adenosyl-L-methionine-dependent methyltransferases"/>
    <property type="match status" value="1"/>
</dbReference>
<evidence type="ECO:0000313" key="2">
    <source>
        <dbReference type="Proteomes" id="UP000545493"/>
    </source>
</evidence>
<accession>A0A7X5ZRG3</accession>
<dbReference type="InterPro" id="IPR029063">
    <property type="entry name" value="SAM-dependent_MTases_sf"/>
</dbReference>
<dbReference type="Gene3D" id="3.40.50.150">
    <property type="entry name" value="Vaccinia Virus protein VP39"/>
    <property type="match status" value="1"/>
</dbReference>